<accession>A0A0J8BSN5</accession>
<feature type="chain" id="PRO_5005294847" description="Cytochrome b561 and DOMON domain-containing protein" evidence="10">
    <location>
        <begin position="18"/>
        <end position="373"/>
    </location>
</feature>
<dbReference type="PANTHER" id="PTHR23130">
    <property type="entry name" value="CYTOCHROME B561 AND DOMON DOMAIN-CONTAINING PROTEIN"/>
    <property type="match status" value="1"/>
</dbReference>
<keyword evidence="6 9" id="KW-1133">Transmembrane helix</keyword>
<evidence type="ECO:0000256" key="3">
    <source>
        <dbReference type="ARBA" id="ARBA00022692"/>
    </source>
</evidence>
<feature type="binding site" description="axial binding residue" evidence="8">
    <location>
        <position position="274"/>
    </location>
    <ligand>
        <name>heme b</name>
        <dbReference type="ChEBI" id="CHEBI:60344"/>
        <label>1</label>
    </ligand>
    <ligandPart>
        <name>Fe</name>
        <dbReference type="ChEBI" id="CHEBI:18248"/>
    </ligandPart>
</feature>
<organism evidence="13 14">
    <name type="scientific">Beta vulgaris subsp. vulgaris</name>
    <name type="common">Beet</name>
    <dbReference type="NCBI Taxonomy" id="3555"/>
    <lineage>
        <taxon>Eukaryota</taxon>
        <taxon>Viridiplantae</taxon>
        <taxon>Streptophyta</taxon>
        <taxon>Embryophyta</taxon>
        <taxon>Tracheophyta</taxon>
        <taxon>Spermatophyta</taxon>
        <taxon>Magnoliopsida</taxon>
        <taxon>eudicotyledons</taxon>
        <taxon>Gunneridae</taxon>
        <taxon>Pentapetalae</taxon>
        <taxon>Caryophyllales</taxon>
        <taxon>Chenopodiaceae</taxon>
        <taxon>Betoideae</taxon>
        <taxon>Beta</taxon>
    </lineage>
</organism>
<dbReference type="InterPro" id="IPR045265">
    <property type="entry name" value="AIR12_DOMON"/>
</dbReference>
<keyword evidence="3 9" id="KW-0812">Transmembrane</keyword>
<evidence type="ECO:0000256" key="5">
    <source>
        <dbReference type="ARBA" id="ARBA00022982"/>
    </source>
</evidence>
<keyword evidence="2" id="KW-0813">Transport</keyword>
<feature type="transmembrane region" description="Helical" evidence="9">
    <location>
        <begin position="237"/>
        <end position="256"/>
    </location>
</feature>
<dbReference type="CDD" id="cd08760">
    <property type="entry name" value="Cyt_b561_FRRS1_like"/>
    <property type="match status" value="1"/>
</dbReference>
<dbReference type="PROSITE" id="PS50939">
    <property type="entry name" value="CYTOCHROME_B561"/>
    <property type="match status" value="1"/>
</dbReference>
<dbReference type="Proteomes" id="UP000035740">
    <property type="component" value="Chromosome 8"/>
</dbReference>
<sequence>MFSLILILLITTLPSYAQSTPAPCTKYNFVPTKNKPNNVFKKCVDLPLLNSALHYTYQPPTQTLELAYRHHGTSSMWVAWALNPTAKGMIGAQCLVAHRSPKNGSVIAYTSAISSYKTRLDEGVLSFNVTGLKAENIKDEIIIFATINNVPNVKSVVNMVWQEGLLSKDGFVEEHSMSGPSLRSMASLNLDSGAIHCDSSLKIAHGIINVISWGLLMPVGALIAMHTKNFFPSADPAWFYLHAGCQLTAYILGVTGWATGLKLASGSADHHQLHRFFGTLLFCMATLQVSALFLRPDKDHKYRANWNKVHQSVGQITILTSILNIFQGLRILKPGFTWHIAYIILVFVLLMIELLLGIIVSNRKKTEVAESSN</sequence>
<proteinExistence type="predicted"/>
<dbReference type="AlphaFoldDB" id="A0A0J8BSN5"/>
<dbReference type="PANTHER" id="PTHR23130:SF167">
    <property type="entry name" value="CYTOCHROME B561 AND DOMON DOMAIN-CONTAINING PROTEIN"/>
    <property type="match status" value="1"/>
</dbReference>
<evidence type="ECO:0000256" key="2">
    <source>
        <dbReference type="ARBA" id="ARBA00022448"/>
    </source>
</evidence>
<dbReference type="GO" id="GO:0016020">
    <property type="term" value="C:membrane"/>
    <property type="evidence" value="ECO:0007669"/>
    <property type="project" value="UniProtKB-SubCell"/>
</dbReference>
<evidence type="ECO:0000313" key="14">
    <source>
        <dbReference type="Proteomes" id="UP000035740"/>
    </source>
</evidence>
<keyword evidence="5" id="KW-0249">Electron transport</keyword>
<evidence type="ECO:0000256" key="9">
    <source>
        <dbReference type="SAM" id="Phobius"/>
    </source>
</evidence>
<evidence type="ECO:0000256" key="10">
    <source>
        <dbReference type="SAM" id="SignalP"/>
    </source>
</evidence>
<feature type="binding site" description="axial binding residue" evidence="8">
    <location>
        <position position="242"/>
    </location>
    <ligand>
        <name>heme b</name>
        <dbReference type="ChEBI" id="CHEBI:60344"/>
        <label>1</label>
    </ligand>
    <ligandPart>
        <name>Fe</name>
        <dbReference type="ChEBI" id="CHEBI:18248"/>
    </ligandPart>
</feature>
<evidence type="ECO:0000256" key="8">
    <source>
        <dbReference type="PIRSR" id="PIRSR037471-1"/>
    </source>
</evidence>
<keyword evidence="4 10" id="KW-0732">Signal</keyword>
<feature type="domain" description="Cytochrome b561" evidence="12">
    <location>
        <begin position="171"/>
        <end position="365"/>
    </location>
</feature>
<evidence type="ECO:0000256" key="1">
    <source>
        <dbReference type="ARBA" id="ARBA00004370"/>
    </source>
</evidence>
<dbReference type="OMA" id="TWHIAYI"/>
<comment type="subcellular location">
    <subcellularLocation>
        <location evidence="1">Membrane</location>
    </subcellularLocation>
</comment>
<dbReference type="Gramene" id="KMT04187">
    <property type="protein sequence ID" value="KMT04187"/>
    <property type="gene ID" value="BVRB_8g184820"/>
</dbReference>
<reference evidence="13 14" key="1">
    <citation type="journal article" date="2014" name="Nature">
        <title>The genome of the recently domesticated crop plant sugar beet (Beta vulgaris).</title>
        <authorList>
            <person name="Dohm J.C."/>
            <person name="Minoche A.E."/>
            <person name="Holtgrawe D."/>
            <person name="Capella-Gutierrez S."/>
            <person name="Zakrzewski F."/>
            <person name="Tafer H."/>
            <person name="Rupp O."/>
            <person name="Sorensen T.R."/>
            <person name="Stracke R."/>
            <person name="Reinhardt R."/>
            <person name="Goesmann A."/>
            <person name="Kraft T."/>
            <person name="Schulz B."/>
            <person name="Stadler P.F."/>
            <person name="Schmidt T."/>
            <person name="Gabaldon T."/>
            <person name="Lehrach H."/>
            <person name="Weisshaar B."/>
            <person name="Himmelbauer H."/>
        </authorList>
    </citation>
    <scope>NUCLEOTIDE SEQUENCE [LARGE SCALE GENOMIC DNA]</scope>
    <source>
        <tissue evidence="13">Taproot</tissue>
    </source>
</reference>
<evidence type="ECO:0000256" key="7">
    <source>
        <dbReference type="ARBA" id="ARBA00023136"/>
    </source>
</evidence>
<dbReference type="InterPro" id="IPR017214">
    <property type="entry name" value="UCP037471"/>
</dbReference>
<dbReference type="InterPro" id="IPR005018">
    <property type="entry name" value="DOMON_domain"/>
</dbReference>
<evidence type="ECO:0000259" key="12">
    <source>
        <dbReference type="PROSITE" id="PS50939"/>
    </source>
</evidence>
<name>A0A0J8BSN5_BETVV</name>
<evidence type="ECO:0000313" key="13">
    <source>
        <dbReference type="EMBL" id="KMT04187.1"/>
    </source>
</evidence>
<feature type="transmembrane region" description="Helical" evidence="9">
    <location>
        <begin position="203"/>
        <end position="225"/>
    </location>
</feature>
<dbReference type="CDD" id="cd09629">
    <property type="entry name" value="DOMON_CIL1_like"/>
    <property type="match status" value="1"/>
</dbReference>
<dbReference type="PIRSF" id="PIRSF037471">
    <property type="entry name" value="UCP037471"/>
    <property type="match status" value="1"/>
</dbReference>
<feature type="binding site" description="axial binding residue" evidence="8">
    <location>
        <position position="205"/>
    </location>
    <ligand>
        <name>heme b</name>
        <dbReference type="ChEBI" id="CHEBI:60344"/>
        <label>1</label>
    </ligand>
    <ligandPart>
        <name>Fe</name>
        <dbReference type="ChEBI" id="CHEBI:18248"/>
    </ligandPart>
</feature>
<dbReference type="eggNOG" id="KOG4293">
    <property type="taxonomic scope" value="Eukaryota"/>
</dbReference>
<feature type="transmembrane region" description="Helical" evidence="9">
    <location>
        <begin position="315"/>
        <end position="332"/>
    </location>
</feature>
<evidence type="ECO:0000256" key="4">
    <source>
        <dbReference type="ARBA" id="ARBA00022729"/>
    </source>
</evidence>
<feature type="signal peptide" evidence="10">
    <location>
        <begin position="1"/>
        <end position="17"/>
    </location>
</feature>
<keyword evidence="7 9" id="KW-0472">Membrane</keyword>
<evidence type="ECO:0000259" key="11">
    <source>
        <dbReference type="PROSITE" id="PS50836"/>
    </source>
</evidence>
<evidence type="ECO:0000256" key="6">
    <source>
        <dbReference type="ARBA" id="ARBA00022989"/>
    </source>
</evidence>
<dbReference type="Pfam" id="PF04526">
    <property type="entry name" value="DUF568"/>
    <property type="match status" value="1"/>
</dbReference>
<dbReference type="GO" id="GO:0046872">
    <property type="term" value="F:metal ion binding"/>
    <property type="evidence" value="ECO:0007669"/>
    <property type="project" value="UniProtKB-KW"/>
</dbReference>
<keyword evidence="14" id="KW-1185">Reference proteome</keyword>
<gene>
    <name evidence="13" type="ORF">BVRB_8g184820</name>
</gene>
<keyword evidence="8" id="KW-0479">Metal-binding</keyword>
<dbReference type="OrthoDB" id="2419613at2759"/>
<feature type="domain" description="DOMON" evidence="11">
    <location>
        <begin position="49"/>
        <end position="164"/>
    </location>
</feature>
<feature type="transmembrane region" description="Helical" evidence="9">
    <location>
        <begin position="276"/>
        <end position="294"/>
    </location>
</feature>
<dbReference type="EMBL" id="KQ090157">
    <property type="protein sequence ID" value="KMT04187.1"/>
    <property type="molecule type" value="Genomic_DNA"/>
</dbReference>
<protein>
    <recommendedName>
        <fullName evidence="15">Cytochrome b561 and DOMON domain-containing protein</fullName>
    </recommendedName>
</protein>
<keyword evidence="8" id="KW-0408">Iron</keyword>
<feature type="binding site" description="axial binding residue" evidence="8">
    <location>
        <position position="310"/>
    </location>
    <ligand>
        <name>heme b</name>
        <dbReference type="ChEBI" id="CHEBI:60344"/>
        <label>1</label>
    </ligand>
    <ligandPart>
        <name>Fe</name>
        <dbReference type="ChEBI" id="CHEBI:18248"/>
    </ligandPart>
</feature>
<dbReference type="InterPro" id="IPR006593">
    <property type="entry name" value="Cyt_b561/ferric_Rdtase_TM"/>
</dbReference>
<dbReference type="Pfam" id="PF03188">
    <property type="entry name" value="Cytochrom_B561"/>
    <property type="match status" value="1"/>
</dbReference>
<dbReference type="SMART" id="SM00665">
    <property type="entry name" value="B561"/>
    <property type="match status" value="1"/>
</dbReference>
<dbReference type="PROSITE" id="PS50836">
    <property type="entry name" value="DOMON"/>
    <property type="match status" value="1"/>
</dbReference>
<feature type="transmembrane region" description="Helical" evidence="9">
    <location>
        <begin position="338"/>
        <end position="360"/>
    </location>
</feature>
<dbReference type="Gene3D" id="1.20.120.1770">
    <property type="match status" value="1"/>
</dbReference>
<evidence type="ECO:0008006" key="15">
    <source>
        <dbReference type="Google" id="ProtNLM"/>
    </source>
</evidence>